<dbReference type="InterPro" id="IPR019885">
    <property type="entry name" value="Tscrpt_reg_HTH_AsnC-type_CS"/>
</dbReference>
<dbReference type="InterPro" id="IPR000485">
    <property type="entry name" value="AsnC-type_HTH_dom"/>
</dbReference>
<dbReference type="SUPFAM" id="SSF46785">
    <property type="entry name" value="Winged helix' DNA-binding domain"/>
    <property type="match status" value="1"/>
</dbReference>
<keyword evidence="3" id="KW-0804">Transcription</keyword>
<feature type="domain" description="HTH asnC-type" evidence="4">
    <location>
        <begin position="20"/>
        <end position="81"/>
    </location>
</feature>
<dbReference type="InterPro" id="IPR036390">
    <property type="entry name" value="WH_DNA-bd_sf"/>
</dbReference>
<dbReference type="InterPro" id="IPR019887">
    <property type="entry name" value="Tscrpt_reg_AsnC/Lrp_C"/>
</dbReference>
<keyword evidence="2" id="KW-0238">DNA-binding</keyword>
<dbReference type="Proteomes" id="UP001500016">
    <property type="component" value="Unassembled WGS sequence"/>
</dbReference>
<dbReference type="PANTHER" id="PTHR30154">
    <property type="entry name" value="LEUCINE-RESPONSIVE REGULATORY PROTEIN"/>
    <property type="match status" value="1"/>
</dbReference>
<dbReference type="Gene3D" id="3.30.70.920">
    <property type="match status" value="1"/>
</dbReference>
<dbReference type="SUPFAM" id="SSF54909">
    <property type="entry name" value="Dimeric alpha+beta barrel"/>
    <property type="match status" value="1"/>
</dbReference>
<evidence type="ECO:0000313" key="6">
    <source>
        <dbReference type="Proteomes" id="UP001500016"/>
    </source>
</evidence>
<dbReference type="InterPro" id="IPR036388">
    <property type="entry name" value="WH-like_DNA-bd_sf"/>
</dbReference>
<sequence>MPGESRPNGRKTYSERTRLLDAVNVRLLAELHGDPRLSMSELARRVGMSAPAVTERVQRLERLGVITGYRMDVDPAALGMPVTALVRVAPGPGQLPNVARAAADTPQVVECHRITGEDCFHLKLHAPSIEDMEEILDRFQLFGRTTTSLVVSTPVPLRPLPLPTA</sequence>
<dbReference type="Gene3D" id="1.10.10.10">
    <property type="entry name" value="Winged helix-like DNA-binding domain superfamily/Winged helix DNA-binding domain"/>
    <property type="match status" value="1"/>
</dbReference>
<dbReference type="PROSITE" id="PS00519">
    <property type="entry name" value="HTH_ASNC_1"/>
    <property type="match status" value="1"/>
</dbReference>
<dbReference type="RefSeq" id="WP_344534111.1">
    <property type="nucleotide sequence ID" value="NZ_BAAAPE010000019.1"/>
</dbReference>
<dbReference type="SMART" id="SM00344">
    <property type="entry name" value="HTH_ASNC"/>
    <property type="match status" value="1"/>
</dbReference>
<reference evidence="6" key="1">
    <citation type="journal article" date="2019" name="Int. J. Syst. Evol. Microbiol.">
        <title>The Global Catalogue of Microorganisms (GCM) 10K type strain sequencing project: providing services to taxonomists for standard genome sequencing and annotation.</title>
        <authorList>
            <consortium name="The Broad Institute Genomics Platform"/>
            <consortium name="The Broad Institute Genome Sequencing Center for Infectious Disease"/>
            <person name="Wu L."/>
            <person name="Ma J."/>
        </authorList>
    </citation>
    <scope>NUCLEOTIDE SEQUENCE [LARGE SCALE GENOMIC DNA]</scope>
    <source>
        <strain evidence="6">JCM 15478</strain>
    </source>
</reference>
<comment type="caution">
    <text evidence="5">The sequence shown here is derived from an EMBL/GenBank/DDBJ whole genome shotgun (WGS) entry which is preliminary data.</text>
</comment>
<accession>A0ABP5IHK4</accession>
<dbReference type="PRINTS" id="PR00033">
    <property type="entry name" value="HTHASNC"/>
</dbReference>
<dbReference type="PANTHER" id="PTHR30154:SF53">
    <property type="entry name" value="HTH-TYPE TRANSCRIPTIONAL REGULATOR LRPC"/>
    <property type="match status" value="1"/>
</dbReference>
<dbReference type="Pfam" id="PF13412">
    <property type="entry name" value="HTH_24"/>
    <property type="match status" value="1"/>
</dbReference>
<keyword evidence="1" id="KW-0805">Transcription regulation</keyword>
<protein>
    <recommendedName>
        <fullName evidence="4">HTH asnC-type domain-containing protein</fullName>
    </recommendedName>
</protein>
<evidence type="ECO:0000256" key="2">
    <source>
        <dbReference type="ARBA" id="ARBA00023125"/>
    </source>
</evidence>
<proteinExistence type="predicted"/>
<dbReference type="PROSITE" id="PS50956">
    <property type="entry name" value="HTH_ASNC_2"/>
    <property type="match status" value="1"/>
</dbReference>
<dbReference type="InterPro" id="IPR019888">
    <property type="entry name" value="Tscrpt_reg_AsnC-like"/>
</dbReference>
<evidence type="ECO:0000259" key="4">
    <source>
        <dbReference type="PROSITE" id="PS50956"/>
    </source>
</evidence>
<dbReference type="CDD" id="cd00090">
    <property type="entry name" value="HTH_ARSR"/>
    <property type="match status" value="1"/>
</dbReference>
<dbReference type="Pfam" id="PF01037">
    <property type="entry name" value="AsnC_trans_reg"/>
    <property type="match status" value="1"/>
</dbReference>
<evidence type="ECO:0000256" key="1">
    <source>
        <dbReference type="ARBA" id="ARBA00023015"/>
    </source>
</evidence>
<evidence type="ECO:0000256" key="3">
    <source>
        <dbReference type="ARBA" id="ARBA00023163"/>
    </source>
</evidence>
<dbReference type="InterPro" id="IPR011991">
    <property type="entry name" value="ArsR-like_HTH"/>
</dbReference>
<keyword evidence="6" id="KW-1185">Reference proteome</keyword>
<name>A0ABP5IHK4_9ACTN</name>
<gene>
    <name evidence="5" type="ORF">GCM10009801_69750</name>
</gene>
<evidence type="ECO:0000313" key="5">
    <source>
        <dbReference type="EMBL" id="GAA2098596.1"/>
    </source>
</evidence>
<dbReference type="InterPro" id="IPR011008">
    <property type="entry name" value="Dimeric_a/b-barrel"/>
</dbReference>
<dbReference type="EMBL" id="BAAAPE010000019">
    <property type="protein sequence ID" value="GAA2098596.1"/>
    <property type="molecule type" value="Genomic_DNA"/>
</dbReference>
<organism evidence="5 6">
    <name type="scientific">Streptomyces albiaxialis</name>
    <dbReference type="NCBI Taxonomy" id="329523"/>
    <lineage>
        <taxon>Bacteria</taxon>
        <taxon>Bacillati</taxon>
        <taxon>Actinomycetota</taxon>
        <taxon>Actinomycetes</taxon>
        <taxon>Kitasatosporales</taxon>
        <taxon>Streptomycetaceae</taxon>
        <taxon>Streptomyces</taxon>
    </lineage>
</organism>